<comment type="caution">
    <text evidence="1">The sequence shown here is derived from an EMBL/GenBank/DDBJ whole genome shotgun (WGS) entry which is preliminary data.</text>
</comment>
<dbReference type="AlphaFoldDB" id="A0A5D4SYY3"/>
<evidence type="ECO:0000313" key="2">
    <source>
        <dbReference type="Proteomes" id="UP000322524"/>
    </source>
</evidence>
<sequence>MKKTLLILTIILLLISGCNRYARSEIPAEGTFHVALINNTDIDIYGYEISYFQDGTHRGGSGGGQYADNTKVKKGDAFTFDFNHVNFLPDKEVSFVITVFTGKHQTEKVTLSSPVTTMVSNLESTYYVEITGENKEELTVN</sequence>
<gene>
    <name evidence="1" type="ORF">FZC76_12620</name>
</gene>
<reference evidence="1 2" key="1">
    <citation type="submission" date="2019-08" db="EMBL/GenBank/DDBJ databases">
        <title>Bacillus genomes from the desert of Cuatro Cienegas, Coahuila.</title>
        <authorList>
            <person name="Olmedo-Alvarez G."/>
        </authorList>
    </citation>
    <scope>NUCLEOTIDE SEQUENCE [LARGE SCALE GENOMIC DNA]</scope>
    <source>
        <strain evidence="1 2">CH28_1T</strain>
    </source>
</reference>
<evidence type="ECO:0000313" key="1">
    <source>
        <dbReference type="EMBL" id="TYS67432.1"/>
    </source>
</evidence>
<accession>A0A5D4SYY3</accession>
<protein>
    <recommendedName>
        <fullName evidence="3">Lipoprotein</fullName>
    </recommendedName>
</protein>
<organism evidence="1 2">
    <name type="scientific">Sutcliffiella horikoshii</name>
    <dbReference type="NCBI Taxonomy" id="79883"/>
    <lineage>
        <taxon>Bacteria</taxon>
        <taxon>Bacillati</taxon>
        <taxon>Bacillota</taxon>
        <taxon>Bacilli</taxon>
        <taxon>Bacillales</taxon>
        <taxon>Bacillaceae</taxon>
        <taxon>Sutcliffiella</taxon>
    </lineage>
</organism>
<dbReference type="EMBL" id="VTEV01000005">
    <property type="protein sequence ID" value="TYS67432.1"/>
    <property type="molecule type" value="Genomic_DNA"/>
</dbReference>
<proteinExistence type="predicted"/>
<evidence type="ECO:0008006" key="3">
    <source>
        <dbReference type="Google" id="ProtNLM"/>
    </source>
</evidence>
<dbReference type="RefSeq" id="WP_148988547.1">
    <property type="nucleotide sequence ID" value="NZ_VTEV01000005.1"/>
</dbReference>
<dbReference type="PROSITE" id="PS51257">
    <property type="entry name" value="PROKAR_LIPOPROTEIN"/>
    <property type="match status" value="1"/>
</dbReference>
<name>A0A5D4SYY3_9BACI</name>
<dbReference type="OrthoDB" id="2872333at2"/>
<dbReference type="Proteomes" id="UP000322524">
    <property type="component" value="Unassembled WGS sequence"/>
</dbReference>